<name>A0A2J6Q8Y1_9HELO</name>
<organism evidence="1 2">
    <name type="scientific">Hyaloscypha hepaticicola</name>
    <dbReference type="NCBI Taxonomy" id="2082293"/>
    <lineage>
        <taxon>Eukaryota</taxon>
        <taxon>Fungi</taxon>
        <taxon>Dikarya</taxon>
        <taxon>Ascomycota</taxon>
        <taxon>Pezizomycotina</taxon>
        <taxon>Leotiomycetes</taxon>
        <taxon>Helotiales</taxon>
        <taxon>Hyaloscyphaceae</taxon>
        <taxon>Hyaloscypha</taxon>
    </lineage>
</organism>
<proteinExistence type="predicted"/>
<gene>
    <name evidence="1" type="ORF">NA56DRAFT_747965</name>
</gene>
<dbReference type="OrthoDB" id="3486565at2759"/>
<reference evidence="1 2" key="1">
    <citation type="submission" date="2016-05" db="EMBL/GenBank/DDBJ databases">
        <title>A degradative enzymes factory behind the ericoid mycorrhizal symbiosis.</title>
        <authorList>
            <consortium name="DOE Joint Genome Institute"/>
            <person name="Martino E."/>
            <person name="Morin E."/>
            <person name="Grelet G."/>
            <person name="Kuo A."/>
            <person name="Kohler A."/>
            <person name="Daghino S."/>
            <person name="Barry K."/>
            <person name="Choi C."/>
            <person name="Cichocki N."/>
            <person name="Clum A."/>
            <person name="Copeland A."/>
            <person name="Hainaut M."/>
            <person name="Haridas S."/>
            <person name="Labutti K."/>
            <person name="Lindquist E."/>
            <person name="Lipzen A."/>
            <person name="Khouja H.-R."/>
            <person name="Murat C."/>
            <person name="Ohm R."/>
            <person name="Olson A."/>
            <person name="Spatafora J."/>
            <person name="Veneault-Fourrey C."/>
            <person name="Henrissat B."/>
            <person name="Grigoriev I."/>
            <person name="Martin F."/>
            <person name="Perotto S."/>
        </authorList>
    </citation>
    <scope>NUCLEOTIDE SEQUENCE [LARGE SCALE GENOMIC DNA]</scope>
    <source>
        <strain evidence="1 2">UAMH 7357</strain>
    </source>
</reference>
<dbReference type="Proteomes" id="UP000235672">
    <property type="component" value="Unassembled WGS sequence"/>
</dbReference>
<dbReference type="EMBL" id="KZ613477">
    <property type="protein sequence ID" value="PMD22729.1"/>
    <property type="molecule type" value="Genomic_DNA"/>
</dbReference>
<evidence type="ECO:0000313" key="2">
    <source>
        <dbReference type="Proteomes" id="UP000235672"/>
    </source>
</evidence>
<evidence type="ECO:0000313" key="1">
    <source>
        <dbReference type="EMBL" id="PMD22729.1"/>
    </source>
</evidence>
<dbReference type="AlphaFoldDB" id="A0A2J6Q8Y1"/>
<sequence>MAFSAPLFTDINRLPAPDQDWIVTPSVNSKKAMFRYWYLNVVNFYVGRKLTYPADKFRALDGTLNVIQQYLPGLENKAGLWVEDLHSGLVWVT</sequence>
<keyword evidence="2" id="KW-1185">Reference proteome</keyword>
<accession>A0A2J6Q8Y1</accession>
<protein>
    <submittedName>
        <fullName evidence="1">Uncharacterized protein</fullName>
    </submittedName>
</protein>